<dbReference type="Proteomes" id="UP000461585">
    <property type="component" value="Unassembled WGS sequence"/>
</dbReference>
<proteinExistence type="predicted"/>
<dbReference type="RefSeq" id="WP_162370798.1">
    <property type="nucleotide sequence ID" value="NZ_JAAEEH010000027.1"/>
</dbReference>
<evidence type="ECO:0000313" key="1">
    <source>
        <dbReference type="EMBL" id="NDL68074.1"/>
    </source>
</evidence>
<dbReference type="AlphaFoldDB" id="A0A7X5KMQ2"/>
<accession>A0A7X5KMQ2</accession>
<reference evidence="1 2" key="1">
    <citation type="submission" date="2020-01" db="EMBL/GenBank/DDBJ databases">
        <title>Anaeroalcalibacter tamaniensis gen. nov., sp. nov., moderately halophilic strictly anaerobic fermenter bacterium from mud volcano of Taman peninsula.</title>
        <authorList>
            <person name="Frolova A."/>
            <person name="Merkel A.Y."/>
            <person name="Slobodkin A.I."/>
        </authorList>
    </citation>
    <scope>NUCLEOTIDE SEQUENCE [LARGE SCALE GENOMIC DNA]</scope>
    <source>
        <strain evidence="1 2">F-3ap</strain>
    </source>
</reference>
<organism evidence="1 2">
    <name type="scientific">Anaerotalea alkaliphila</name>
    <dbReference type="NCBI Taxonomy" id="2662126"/>
    <lineage>
        <taxon>Bacteria</taxon>
        <taxon>Bacillati</taxon>
        <taxon>Bacillota</taxon>
        <taxon>Clostridia</taxon>
        <taxon>Eubacteriales</taxon>
        <taxon>Anaerotalea</taxon>
    </lineage>
</organism>
<keyword evidence="2" id="KW-1185">Reference proteome</keyword>
<gene>
    <name evidence="1" type="ORF">GXN74_10010</name>
</gene>
<sequence>MEEDRNDIRVVYHREYPDTRSYGLAFTSYVEEDTLYVKSSMKVKNLILNRDYHGSLQIHVPAGHSFENITVHSKWGDVDLQLTDPLESLRCYNDMGTLRIHAEGSIGNVRLDSRMGNIEAFFLGPVTEGHMHTEFGLLQVVLHHSPPLPPYLHTGKGTIHSDFPYTRSRTGDLQFSTGTGNILLLDGSKME</sequence>
<dbReference type="EMBL" id="JAAEEH010000027">
    <property type="protein sequence ID" value="NDL68074.1"/>
    <property type="molecule type" value="Genomic_DNA"/>
</dbReference>
<comment type="caution">
    <text evidence="1">The sequence shown here is derived from an EMBL/GenBank/DDBJ whole genome shotgun (WGS) entry which is preliminary data.</text>
</comment>
<evidence type="ECO:0000313" key="2">
    <source>
        <dbReference type="Proteomes" id="UP000461585"/>
    </source>
</evidence>
<protein>
    <recommendedName>
        <fullName evidence="3">Adhesin domain-containing protein</fullName>
    </recommendedName>
</protein>
<evidence type="ECO:0008006" key="3">
    <source>
        <dbReference type="Google" id="ProtNLM"/>
    </source>
</evidence>
<name>A0A7X5KMQ2_9FIRM</name>